<keyword evidence="6 8" id="KW-0560">Oxidoreductase</keyword>
<proteinExistence type="inferred from homology"/>
<dbReference type="Proteomes" id="UP000016943">
    <property type="component" value="Chromosome"/>
</dbReference>
<dbReference type="PATRIC" id="fig|1348662.3.peg.1321"/>
<evidence type="ECO:0000256" key="7">
    <source>
        <dbReference type="ARBA" id="ARBA00048628"/>
    </source>
</evidence>
<dbReference type="SUPFAM" id="SSF51730">
    <property type="entry name" value="FAD-linked oxidoreductase"/>
    <property type="match status" value="1"/>
</dbReference>
<organism evidence="9 10">
    <name type="scientific">Corynebacterium argentoratense DSM 44202</name>
    <dbReference type="NCBI Taxonomy" id="1348662"/>
    <lineage>
        <taxon>Bacteria</taxon>
        <taxon>Bacillati</taxon>
        <taxon>Actinomycetota</taxon>
        <taxon>Actinomycetes</taxon>
        <taxon>Mycobacteriales</taxon>
        <taxon>Corynebacteriaceae</taxon>
        <taxon>Corynebacterium</taxon>
    </lineage>
</organism>
<comment type="similarity">
    <text evidence="3 8">Belongs to the methylenetetrahydrofolate reductase family.</text>
</comment>
<protein>
    <recommendedName>
        <fullName evidence="8">Methylenetetrahydrofolate reductase</fullName>
    </recommendedName>
</protein>
<evidence type="ECO:0000256" key="1">
    <source>
        <dbReference type="ARBA" id="ARBA00001974"/>
    </source>
</evidence>
<dbReference type="PANTHER" id="PTHR45754">
    <property type="entry name" value="METHYLENETETRAHYDROFOLATE REDUCTASE"/>
    <property type="match status" value="1"/>
</dbReference>
<dbReference type="Pfam" id="PF02219">
    <property type="entry name" value="MTHFR"/>
    <property type="match status" value="1"/>
</dbReference>
<dbReference type="GO" id="GO:0106312">
    <property type="term" value="F:methylenetetrahydrofolate reductase (NADH) activity"/>
    <property type="evidence" value="ECO:0007669"/>
    <property type="project" value="UniProtKB-EC"/>
</dbReference>
<evidence type="ECO:0000313" key="10">
    <source>
        <dbReference type="Proteomes" id="UP000016943"/>
    </source>
</evidence>
<dbReference type="GO" id="GO:0035999">
    <property type="term" value="P:tetrahydrofolate interconversion"/>
    <property type="evidence" value="ECO:0007669"/>
    <property type="project" value="UniProtKB-UniPathway"/>
</dbReference>
<dbReference type="eggNOG" id="COG0685">
    <property type="taxonomic scope" value="Bacteria"/>
</dbReference>
<dbReference type="KEGG" id="caz:CARG_06720"/>
<name>U3GXY2_9CORY</name>
<keyword evidence="4 8" id="KW-0285">Flavoprotein</keyword>
<evidence type="ECO:0000256" key="6">
    <source>
        <dbReference type="ARBA" id="ARBA00023002"/>
    </source>
</evidence>
<dbReference type="InterPro" id="IPR029041">
    <property type="entry name" value="FAD-linked_oxidoreductase-like"/>
</dbReference>
<dbReference type="STRING" id="1348662.CARG_06720"/>
<evidence type="ECO:0000256" key="2">
    <source>
        <dbReference type="ARBA" id="ARBA00004777"/>
    </source>
</evidence>
<evidence type="ECO:0000256" key="5">
    <source>
        <dbReference type="ARBA" id="ARBA00022827"/>
    </source>
</evidence>
<dbReference type="EMBL" id="CP006365">
    <property type="protein sequence ID" value="AGU15468.1"/>
    <property type="molecule type" value="Genomic_DNA"/>
</dbReference>
<dbReference type="GO" id="GO:0005829">
    <property type="term" value="C:cytosol"/>
    <property type="evidence" value="ECO:0007669"/>
    <property type="project" value="TreeGrafter"/>
</dbReference>
<keyword evidence="10" id="KW-1185">Reference proteome</keyword>
<comment type="pathway">
    <text evidence="2 8">One-carbon metabolism; tetrahydrofolate interconversion.</text>
</comment>
<evidence type="ECO:0000256" key="3">
    <source>
        <dbReference type="ARBA" id="ARBA00006743"/>
    </source>
</evidence>
<evidence type="ECO:0000256" key="8">
    <source>
        <dbReference type="RuleBase" id="RU003862"/>
    </source>
</evidence>
<comment type="catalytic activity">
    <reaction evidence="7">
        <text>(6S)-5-methyl-5,6,7,8-tetrahydrofolate + NAD(+) = (6R)-5,10-methylene-5,6,7,8-tetrahydrofolate + NADH + H(+)</text>
        <dbReference type="Rhea" id="RHEA:19821"/>
        <dbReference type="ChEBI" id="CHEBI:15378"/>
        <dbReference type="ChEBI" id="CHEBI:15636"/>
        <dbReference type="ChEBI" id="CHEBI:18608"/>
        <dbReference type="ChEBI" id="CHEBI:57540"/>
        <dbReference type="ChEBI" id="CHEBI:57945"/>
        <dbReference type="EC" id="1.5.1.54"/>
    </reaction>
    <physiologicalReaction direction="right-to-left" evidence="7">
        <dbReference type="Rhea" id="RHEA:19823"/>
    </physiologicalReaction>
</comment>
<accession>U3GXY2</accession>
<sequence length="348" mass="38231">MWLTYIASFPPTILAMSENLAQQTSGQSRTQLQLPILQAINLPAPGRVPFSVEFMPPRDDAAENRLWRAAETFHDLGAAFVSVTYGAGGSTRQRTARIAHRLTQQPLTTLVHLTLVDHSTDELVEILKGYAEQGLTNLLALRGDPPGDPLGDWQACEDGLSYASELIDLVGQIPECSRFEVGIASFPEGHYRAKDLEEDTFYTLAKLRAGAQYSITQMFFDVEHYLRLRDRLAAADPEHGSKPVIPGLMPITSLRSVRRQVELSGAQLPAGLESRLERAAAGDPDKAAEEVRKVGIEVTTQMAERLISEGAPDLHFMTLNFARATQEVLHNLGMAPAWGPDQGHDAVR</sequence>
<dbReference type="AlphaFoldDB" id="U3GXY2"/>
<gene>
    <name evidence="9" type="ORF">CARG_06720</name>
</gene>
<evidence type="ECO:0000256" key="4">
    <source>
        <dbReference type="ARBA" id="ARBA00022630"/>
    </source>
</evidence>
<dbReference type="GO" id="GO:0071949">
    <property type="term" value="F:FAD binding"/>
    <property type="evidence" value="ECO:0007669"/>
    <property type="project" value="TreeGrafter"/>
</dbReference>
<dbReference type="InterPro" id="IPR003171">
    <property type="entry name" value="Mehydrof_redctse-like"/>
</dbReference>
<dbReference type="PANTHER" id="PTHR45754:SF3">
    <property type="entry name" value="METHYLENETETRAHYDROFOLATE REDUCTASE (NADPH)"/>
    <property type="match status" value="1"/>
</dbReference>
<comment type="cofactor">
    <cofactor evidence="1 8">
        <name>FAD</name>
        <dbReference type="ChEBI" id="CHEBI:57692"/>
    </cofactor>
</comment>
<dbReference type="UniPathway" id="UPA00193"/>
<dbReference type="Gene3D" id="3.20.20.220">
    <property type="match status" value="1"/>
</dbReference>
<keyword evidence="5 8" id="KW-0274">FAD</keyword>
<reference evidence="9 10" key="1">
    <citation type="journal article" date="2013" name="Genome Announc.">
        <title>Whole-Genome Sequence of the Clinical Strain Corynebacterium argentoratense DSM 44202, Isolated from a Human Throat Specimen.</title>
        <authorList>
            <person name="Bomholt C."/>
            <person name="Glaub A."/>
            <person name="Gravermann K."/>
            <person name="Albersmeier A."/>
            <person name="Brinkrolf K."/>
            <person name="Ruckert C."/>
            <person name="Tauch A."/>
        </authorList>
    </citation>
    <scope>NUCLEOTIDE SEQUENCE [LARGE SCALE GENOMIC DNA]</scope>
    <source>
        <strain evidence="9">DSM 44202</strain>
    </source>
</reference>
<dbReference type="CDD" id="cd00537">
    <property type="entry name" value="MTHFR"/>
    <property type="match status" value="1"/>
</dbReference>
<dbReference type="GO" id="GO:0009086">
    <property type="term" value="P:methionine biosynthetic process"/>
    <property type="evidence" value="ECO:0007669"/>
    <property type="project" value="TreeGrafter"/>
</dbReference>
<dbReference type="HOGENOM" id="CLU_025841_0_0_11"/>
<evidence type="ECO:0000313" key="9">
    <source>
        <dbReference type="EMBL" id="AGU15468.1"/>
    </source>
</evidence>